<dbReference type="RefSeq" id="WP_171200984.1">
    <property type="nucleotide sequence ID" value="NZ_JABEND010000011.1"/>
</dbReference>
<gene>
    <name evidence="2" type="ORF">HKD39_16625</name>
</gene>
<comment type="caution">
    <text evidence="2">The sequence shown here is derived from an EMBL/GenBank/DDBJ whole genome shotgun (WGS) entry which is preliminary data.</text>
</comment>
<accession>A0A849A8L0</accession>
<dbReference type="Proteomes" id="UP000562984">
    <property type="component" value="Unassembled WGS sequence"/>
</dbReference>
<dbReference type="EMBL" id="JABEND010000011">
    <property type="protein sequence ID" value="NNG37294.1"/>
    <property type="molecule type" value="Genomic_DNA"/>
</dbReference>
<protein>
    <submittedName>
        <fullName evidence="2">Uncharacterized protein</fullName>
    </submittedName>
</protein>
<name>A0A849A8L0_9ACTN</name>
<proteinExistence type="predicted"/>
<evidence type="ECO:0000256" key="1">
    <source>
        <dbReference type="SAM" id="MobiDB-lite"/>
    </source>
</evidence>
<evidence type="ECO:0000313" key="2">
    <source>
        <dbReference type="EMBL" id="NNG37294.1"/>
    </source>
</evidence>
<dbReference type="AlphaFoldDB" id="A0A849A8L0"/>
<reference evidence="2 3" key="1">
    <citation type="submission" date="2020-05" db="EMBL/GenBank/DDBJ databases">
        <title>Nakamurella sp. DB0629 isolated from air conditioner.</title>
        <authorList>
            <person name="Kim D.H."/>
            <person name="Kim D.-U."/>
        </authorList>
    </citation>
    <scope>NUCLEOTIDE SEQUENCE [LARGE SCALE GENOMIC DNA]</scope>
    <source>
        <strain evidence="2 3">DB0629</strain>
    </source>
</reference>
<feature type="region of interest" description="Disordered" evidence="1">
    <location>
        <begin position="698"/>
        <end position="720"/>
    </location>
</feature>
<keyword evidence="3" id="KW-1185">Reference proteome</keyword>
<evidence type="ECO:0000313" key="3">
    <source>
        <dbReference type="Proteomes" id="UP000562984"/>
    </source>
</evidence>
<organism evidence="2 3">
    <name type="scientific">Nakamurella aerolata</name>
    <dbReference type="NCBI Taxonomy" id="1656892"/>
    <lineage>
        <taxon>Bacteria</taxon>
        <taxon>Bacillati</taxon>
        <taxon>Actinomycetota</taxon>
        <taxon>Actinomycetes</taxon>
        <taxon>Nakamurellales</taxon>
        <taxon>Nakamurellaceae</taxon>
        <taxon>Nakamurella</taxon>
    </lineage>
</organism>
<feature type="compositionally biased region" description="Basic and acidic residues" evidence="1">
    <location>
        <begin position="698"/>
        <end position="708"/>
    </location>
</feature>
<sequence>MTEARKLDVAEREQAIIKHLRTVDPEAGATIAHIHEKLTSEGVELVAGTTPVRDNVTVQAYHKLVARMVLDHRLVEVTGQSPGATRYTLAPTLHADTAVRLDDIRDALADMTPTEAIAELIYARESVRGEERKQLLHRTAQQLQKLAPRPFIKDLIVSKVATYNADVDIWEDHGDTDDRHRSRVKNARMELENLCYRWLGLSHESVHVPPASSVATGSFKTMRTGINESRLEAELAKRVYGESFIELVSFENPSAPKDWANVVVAGSDGSTYSSVMQIDTASNFVDAGGSEVVTFNNSMVYLHLEGANREQHPTPMYSVPITKSAIDSPHNAGMVMAPFMYRNAGLSDSEYEHMAKCATDVVQWRADERVFLGSAPALGGDGRTLPAPRVHLRDGTVTLQERELNHYQRNDPYGEMVRQGVRLSESILRHMTTSRQPPILAGAVKSSQLRLFATLISEFIAHGHAPSGIEPVDPGWDASRGAMLTDNEIVTAVLSTLAKESTDGFFCTCVIVRPFHATTDLHRQYEHEVTDFWTERIRQRQNEHLANPDSDTYWVTVDAIEDDPFVRMCEYADYALFYVGHTAGDPAPLAPRYEFMDSIRYRRAEEASLRVRRNVELIVASLQHTKFTPDLDHNFLTGKRLVKIIPRVIYTAHEYCKALGRRLETELKSMVVAQLVRVGRARRPEDVNVRTYPLDRDQYLSRQQESERPAIGAGSQVGDK</sequence>